<dbReference type="OrthoDB" id="9767994at2"/>
<evidence type="ECO:0000313" key="3">
    <source>
        <dbReference type="Proteomes" id="UP000235005"/>
    </source>
</evidence>
<evidence type="ECO:0000259" key="1">
    <source>
        <dbReference type="SMART" id="SM01008"/>
    </source>
</evidence>
<dbReference type="SUPFAM" id="SSF56003">
    <property type="entry name" value="Molybdenum cofactor-binding domain"/>
    <property type="match status" value="2"/>
</dbReference>
<dbReference type="EMBL" id="PKUS01000011">
    <property type="protein sequence ID" value="PLW68814.1"/>
    <property type="molecule type" value="Genomic_DNA"/>
</dbReference>
<keyword evidence="3" id="KW-1185">Reference proteome</keyword>
<dbReference type="PANTHER" id="PTHR47495:SF3">
    <property type="entry name" value="BLR6219 PROTEIN"/>
    <property type="match status" value="1"/>
</dbReference>
<dbReference type="PROSITE" id="PS51318">
    <property type="entry name" value="TAT"/>
    <property type="match status" value="1"/>
</dbReference>
<dbReference type="Gene3D" id="3.90.1170.50">
    <property type="entry name" value="Aldehyde oxidase/xanthine dehydrogenase, a/b hammerhead"/>
    <property type="match status" value="1"/>
</dbReference>
<dbReference type="Pfam" id="PF02738">
    <property type="entry name" value="MoCoBD_1"/>
    <property type="match status" value="1"/>
</dbReference>
<dbReference type="SMART" id="SM01008">
    <property type="entry name" value="Ald_Xan_dh_C"/>
    <property type="match status" value="1"/>
</dbReference>
<gene>
    <name evidence="2" type="ORF">C0039_11120</name>
</gene>
<reference evidence="2 3" key="1">
    <citation type="submission" date="2018-01" db="EMBL/GenBank/DDBJ databases">
        <title>The draft genome sequence of Halioglobus lutimaris HF004.</title>
        <authorList>
            <person name="Du Z.-J."/>
            <person name="Shi M.-J."/>
        </authorList>
    </citation>
    <scope>NUCLEOTIDE SEQUENCE [LARGE SCALE GENOMIC DNA]</scope>
    <source>
        <strain evidence="2 3">HF004</strain>
    </source>
</reference>
<dbReference type="InterPro" id="IPR012368">
    <property type="entry name" value="OxRdtase_Mopterin-bd_su_IorB"/>
</dbReference>
<dbReference type="RefSeq" id="WP_101518077.1">
    <property type="nucleotide sequence ID" value="NZ_PKUS01000011.1"/>
</dbReference>
<dbReference type="InterPro" id="IPR006311">
    <property type="entry name" value="TAT_signal"/>
</dbReference>
<dbReference type="InterPro" id="IPR000674">
    <property type="entry name" value="Ald_Oxase/Xan_DH_a/b"/>
</dbReference>
<dbReference type="AlphaFoldDB" id="A0A2N5X2U3"/>
<name>A0A2N5X2U3_9GAMM</name>
<feature type="domain" description="Aldehyde oxidase/xanthine dehydrogenase a/b hammerhead" evidence="1">
    <location>
        <begin position="205"/>
        <end position="294"/>
    </location>
</feature>
<proteinExistence type="predicted"/>
<dbReference type="Gene3D" id="3.30.365.10">
    <property type="entry name" value="Aldehyde oxidase/xanthine dehydrogenase, molybdopterin binding domain"/>
    <property type="match status" value="4"/>
</dbReference>
<dbReference type="GO" id="GO:0016491">
    <property type="term" value="F:oxidoreductase activity"/>
    <property type="evidence" value="ECO:0007669"/>
    <property type="project" value="InterPro"/>
</dbReference>
<dbReference type="InterPro" id="IPR052516">
    <property type="entry name" value="N-heterocyclic_Hydroxylase"/>
</dbReference>
<dbReference type="InterPro" id="IPR008274">
    <property type="entry name" value="AldOxase/xan_DH_MoCoBD1"/>
</dbReference>
<dbReference type="Proteomes" id="UP000235005">
    <property type="component" value="Unassembled WGS sequence"/>
</dbReference>
<comment type="caution">
    <text evidence="2">The sequence shown here is derived from an EMBL/GenBank/DDBJ whole genome shotgun (WGS) entry which is preliminary data.</text>
</comment>
<dbReference type="PIRSF" id="PIRSF036389">
    <property type="entry name" value="IOR_B"/>
    <property type="match status" value="1"/>
</dbReference>
<sequence length="747" mass="80831">MNTITTLSRRRFLALTGVASSGLVLMGSIPGTVLASVLDEAEGAPLNLFVSLKTDGTVEIIAHRSEMGTGIRTSLPQVVADEMEADWTRVHVIQGLANADYGSQNTDGSRSIRNFYQVMRQMGSAAQAMLRQAAANTWAADVRDVSAQQHRVHHRDGRSMGFGELATAAATLPLPDLNTLTLKDPSEFRYIGKSVPIVDLDDMCSGNTTYGADVRIPDMLFASIERTPTLQGKVKSYNEAAALKLPGVVKVVKIGGTALPSSFHALEGVAVLATDTYTALSARDSLDVQWNGGQHATFDSERYLDTLAERVSSGPGKVARERGDTDKALASAAKTVEANYRTPYLAHAPMEPPVATAHIHDDICEVWACTQTPQATQRAVAEALDLDVSRVKVHVTLLGGGFGRKSKPDYSVEAALLARASGKPVQVVWSREDDVEHDYYHSCSAQYYQGGLDQDGALTAWLAREATPPIRSTFDRDANIQDDGALNMTFGSIPFSVPNLRLESHVAETQVRIGWLRSVFNIPYAIGVGCFMDELAHAAGRDSVEFWLDTIGEDRHLDFAPEGFKFGNYGRSLKEYPYDTARLKGVIRQLRDSIPWGEALPEGEGWGISAARSFLSYVAVASKVKIVEGRLTVTEMHCVIDAGTVVNPDRVHAQIEGAMIFGLSLAMMGNIDFKRGAAVQSNFHDYPVARINQTPAVIKSHIIPSDALPAGVGEPGVPPVAPSIANAIFAASGQRIRDFPFNRHFNV</sequence>
<accession>A0A2N5X2U3</accession>
<evidence type="ECO:0000313" key="2">
    <source>
        <dbReference type="EMBL" id="PLW68814.1"/>
    </source>
</evidence>
<dbReference type="InterPro" id="IPR037165">
    <property type="entry name" value="AldOxase/xan_DH_Mopterin-bd_sf"/>
</dbReference>
<protein>
    <submittedName>
        <fullName evidence="2">Xanthine dehydrogenase family protein molybdopterin-binding subunit</fullName>
    </submittedName>
</protein>
<organism evidence="2 3">
    <name type="scientific">Pseudohalioglobus lutimaris</name>
    <dbReference type="NCBI Taxonomy" id="1737061"/>
    <lineage>
        <taxon>Bacteria</taxon>
        <taxon>Pseudomonadati</taxon>
        <taxon>Pseudomonadota</taxon>
        <taxon>Gammaproteobacteria</taxon>
        <taxon>Cellvibrionales</taxon>
        <taxon>Halieaceae</taxon>
        <taxon>Pseudohalioglobus</taxon>
    </lineage>
</organism>
<dbReference type="Pfam" id="PF20256">
    <property type="entry name" value="MoCoBD_2"/>
    <property type="match status" value="2"/>
</dbReference>
<dbReference type="PANTHER" id="PTHR47495">
    <property type="entry name" value="ALDEHYDE DEHYDROGENASE"/>
    <property type="match status" value="1"/>
</dbReference>
<dbReference type="InterPro" id="IPR046867">
    <property type="entry name" value="AldOxase/xan_DH_MoCoBD2"/>
</dbReference>